<dbReference type="Gene3D" id="3.40.630.30">
    <property type="match status" value="1"/>
</dbReference>
<dbReference type="AlphaFoldDB" id="A0A1E5CBJ3"/>
<dbReference type="InterPro" id="IPR016181">
    <property type="entry name" value="Acyl_CoA_acyltransferase"/>
</dbReference>
<dbReference type="GO" id="GO:0016747">
    <property type="term" value="F:acyltransferase activity, transferring groups other than amino-acyl groups"/>
    <property type="evidence" value="ECO:0007669"/>
    <property type="project" value="InterPro"/>
</dbReference>
<gene>
    <name evidence="2" type="ORF">A1OK_20040</name>
</gene>
<keyword evidence="3" id="KW-1185">Reference proteome</keyword>
<accession>A0A1E5CBJ3</accession>
<dbReference type="PANTHER" id="PTHR43451:SF1">
    <property type="entry name" value="ACETYLTRANSFERASE"/>
    <property type="match status" value="1"/>
</dbReference>
<dbReference type="PANTHER" id="PTHR43451">
    <property type="entry name" value="ACETYLTRANSFERASE (GNAT) FAMILY PROTEIN"/>
    <property type="match status" value="1"/>
</dbReference>
<reference evidence="2 3" key="1">
    <citation type="journal article" date="2012" name="Science">
        <title>Ecological populations of bacteria act as socially cohesive units of antibiotic production and resistance.</title>
        <authorList>
            <person name="Cordero O.X."/>
            <person name="Wildschutte H."/>
            <person name="Kirkup B."/>
            <person name="Proehl S."/>
            <person name="Ngo L."/>
            <person name="Hussain F."/>
            <person name="Le Roux F."/>
            <person name="Mincer T."/>
            <person name="Polz M.F."/>
        </authorList>
    </citation>
    <scope>NUCLEOTIDE SEQUENCE [LARGE SCALE GENOMIC DNA]</scope>
    <source>
        <strain evidence="2 3">FF-454</strain>
    </source>
</reference>
<sequence length="155" mass="18178">MITVRKMRAGEEMMLWQLFYKTIRQINIRDYTPEQVAVWAPDECNEAAWCDRMQRIQPFVAIINDKIAGYAGLRSDGYIDHFFVDADFQSKSVGKTLMKTLFREGKKNSELSRYFSHVSITAKPFYERMGFHVVKVQQIEKQGQVFTNYVMEKAV</sequence>
<name>A0A1E5CBJ3_9GAMM</name>
<dbReference type="SUPFAM" id="SSF55729">
    <property type="entry name" value="Acyl-CoA N-acyltransferases (Nat)"/>
    <property type="match status" value="1"/>
</dbReference>
<evidence type="ECO:0000259" key="1">
    <source>
        <dbReference type="PROSITE" id="PS51186"/>
    </source>
</evidence>
<dbReference type="Proteomes" id="UP000095039">
    <property type="component" value="Unassembled WGS sequence"/>
</dbReference>
<dbReference type="InterPro" id="IPR052564">
    <property type="entry name" value="N-acetyltrans/Recomb-assoc"/>
</dbReference>
<dbReference type="CDD" id="cd04301">
    <property type="entry name" value="NAT_SF"/>
    <property type="match status" value="1"/>
</dbReference>
<dbReference type="PROSITE" id="PS51186">
    <property type="entry name" value="GNAT"/>
    <property type="match status" value="1"/>
</dbReference>
<organism evidence="2 3">
    <name type="scientific">Enterovibrio norvegicus FF-454</name>
    <dbReference type="NCBI Taxonomy" id="1185651"/>
    <lineage>
        <taxon>Bacteria</taxon>
        <taxon>Pseudomonadati</taxon>
        <taxon>Pseudomonadota</taxon>
        <taxon>Gammaproteobacteria</taxon>
        <taxon>Vibrionales</taxon>
        <taxon>Vibrionaceae</taxon>
        <taxon>Enterovibrio</taxon>
    </lineage>
</organism>
<feature type="domain" description="N-acetyltransferase" evidence="1">
    <location>
        <begin position="2"/>
        <end position="155"/>
    </location>
</feature>
<dbReference type="Pfam" id="PF13673">
    <property type="entry name" value="Acetyltransf_10"/>
    <property type="match status" value="1"/>
</dbReference>
<evidence type="ECO:0000313" key="3">
    <source>
        <dbReference type="Proteomes" id="UP000095039"/>
    </source>
</evidence>
<proteinExistence type="predicted"/>
<comment type="caution">
    <text evidence="2">The sequence shown here is derived from an EMBL/GenBank/DDBJ whole genome shotgun (WGS) entry which is preliminary data.</text>
</comment>
<evidence type="ECO:0000313" key="2">
    <source>
        <dbReference type="EMBL" id="OEE62876.1"/>
    </source>
</evidence>
<protein>
    <submittedName>
        <fullName evidence="2">GNAT family N-acetyltransferase</fullName>
    </submittedName>
</protein>
<dbReference type="RefSeq" id="WP_016958574.1">
    <property type="nucleotide sequence ID" value="NZ_AJWN02000032.1"/>
</dbReference>
<dbReference type="InterPro" id="IPR000182">
    <property type="entry name" value="GNAT_dom"/>
</dbReference>
<dbReference type="EMBL" id="AJWN02000032">
    <property type="protein sequence ID" value="OEE62876.1"/>
    <property type="molecule type" value="Genomic_DNA"/>
</dbReference>